<feature type="transmembrane region" description="Helical" evidence="6">
    <location>
        <begin position="314"/>
        <end position="336"/>
    </location>
</feature>
<evidence type="ECO:0000256" key="3">
    <source>
        <dbReference type="ARBA" id="ARBA00022692"/>
    </source>
</evidence>
<gene>
    <name evidence="8" type="ORF">BDV25DRAFT_170015</name>
</gene>
<feature type="transmembrane region" description="Helical" evidence="6">
    <location>
        <begin position="348"/>
        <end position="369"/>
    </location>
</feature>
<feature type="transmembrane region" description="Helical" evidence="6">
    <location>
        <begin position="415"/>
        <end position="436"/>
    </location>
</feature>
<dbReference type="OrthoDB" id="6612291at2759"/>
<protein>
    <submittedName>
        <fullName evidence="8">General substrate transporter</fullName>
    </submittedName>
</protein>
<feature type="transmembrane region" description="Helical" evidence="6">
    <location>
        <begin position="128"/>
        <end position="152"/>
    </location>
</feature>
<evidence type="ECO:0000256" key="6">
    <source>
        <dbReference type="SAM" id="Phobius"/>
    </source>
</evidence>
<dbReference type="EMBL" id="ML742048">
    <property type="protein sequence ID" value="KAE8152765.1"/>
    <property type="molecule type" value="Genomic_DNA"/>
</dbReference>
<dbReference type="PROSITE" id="PS50850">
    <property type="entry name" value="MFS"/>
    <property type="match status" value="1"/>
</dbReference>
<feature type="transmembrane region" description="Helical" evidence="6">
    <location>
        <begin position="20"/>
        <end position="41"/>
    </location>
</feature>
<feature type="transmembrane region" description="Helical" evidence="6">
    <location>
        <begin position="448"/>
        <end position="466"/>
    </location>
</feature>
<dbReference type="AlphaFoldDB" id="A0A5N6U2D7"/>
<dbReference type="Gene3D" id="1.20.1250.20">
    <property type="entry name" value="MFS general substrate transporter like domains"/>
    <property type="match status" value="1"/>
</dbReference>
<feature type="transmembrane region" description="Helical" evidence="6">
    <location>
        <begin position="284"/>
        <end position="302"/>
    </location>
</feature>
<evidence type="ECO:0000256" key="5">
    <source>
        <dbReference type="ARBA" id="ARBA00023136"/>
    </source>
</evidence>
<feature type="transmembrane region" description="Helical" evidence="6">
    <location>
        <begin position="98"/>
        <end position="116"/>
    </location>
</feature>
<dbReference type="GO" id="GO:0016020">
    <property type="term" value="C:membrane"/>
    <property type="evidence" value="ECO:0007669"/>
    <property type="project" value="UniProtKB-SubCell"/>
</dbReference>
<keyword evidence="5 6" id="KW-0472">Membrane</keyword>
<feature type="domain" description="Major facilitator superfamily (MFS) profile" evidence="7">
    <location>
        <begin position="23"/>
        <end position="470"/>
    </location>
</feature>
<dbReference type="FunFam" id="1.20.1250.20:FF:000078">
    <property type="entry name" value="MFS maltose transporter, putative"/>
    <property type="match status" value="1"/>
</dbReference>
<evidence type="ECO:0000313" key="8">
    <source>
        <dbReference type="EMBL" id="KAE8152765.1"/>
    </source>
</evidence>
<sequence>MPPEERKNSLLADIKDYPAVAGYCLALTTGILLYGYDLVIVSNVSSMPVFQQDFGRKLNGALIIPSLWLGLWNVANPIGGIFGAVIGGYIQDCFGRRPALALASVISAVGVAVAFVSNQPGDIDHRRAVFFIAKFVQGLAVNMLMCTTQTYMSEVLPPTLRGPILAFFPLFTLLGQLIGSIVVYTSLDESTSTGYKKCFISQWPFSALPLFVSAILPESPTWLLRKNKLDKALASHRRLHTRDPNPNTSLETLRASIAHEDADAHNHPATYADCFRSTNRRRTIIVLFANLVPQLFGMTLLAKSSYFMQVVGMAANASLMILEVGIAVGVVANILSMWTLSRFDRVPLMLAGLIASAILWTGMGIAGCFTGPVTIWWTATSLILIITTTGATVWPTSYAISAETSALRLRAKTQGLGWLVNGLASGVFGLVLPYIFNPDEGALRARTGFVFTGFCLLGVAGTWGLVPEMKDRGVGEIDWLFEMGVGARGFRDFHPGEGRGV</sequence>
<dbReference type="InterPro" id="IPR050360">
    <property type="entry name" value="MFS_Sugar_Transporters"/>
</dbReference>
<evidence type="ECO:0000256" key="4">
    <source>
        <dbReference type="ARBA" id="ARBA00022989"/>
    </source>
</evidence>
<evidence type="ECO:0000256" key="1">
    <source>
        <dbReference type="ARBA" id="ARBA00004141"/>
    </source>
</evidence>
<feature type="transmembrane region" description="Helical" evidence="6">
    <location>
        <begin position="62"/>
        <end position="86"/>
    </location>
</feature>
<dbReference type="Pfam" id="PF00083">
    <property type="entry name" value="Sugar_tr"/>
    <property type="match status" value="1"/>
</dbReference>
<keyword evidence="9" id="KW-1185">Reference proteome</keyword>
<dbReference type="Proteomes" id="UP000325780">
    <property type="component" value="Unassembled WGS sequence"/>
</dbReference>
<dbReference type="GO" id="GO:0005351">
    <property type="term" value="F:carbohydrate:proton symporter activity"/>
    <property type="evidence" value="ECO:0007669"/>
    <property type="project" value="TreeGrafter"/>
</dbReference>
<proteinExistence type="inferred from homology"/>
<feature type="transmembrane region" description="Helical" evidence="6">
    <location>
        <begin position="164"/>
        <end position="187"/>
    </location>
</feature>
<name>A0A5N6U2D7_ASPAV</name>
<evidence type="ECO:0000313" key="9">
    <source>
        <dbReference type="Proteomes" id="UP000325780"/>
    </source>
</evidence>
<dbReference type="InterPro" id="IPR036259">
    <property type="entry name" value="MFS_trans_sf"/>
</dbReference>
<reference evidence="8 9" key="1">
    <citation type="submission" date="2019-04" db="EMBL/GenBank/DDBJ databases">
        <title>Friends and foes A comparative genomics study of 23 Aspergillus species from section Flavi.</title>
        <authorList>
            <consortium name="DOE Joint Genome Institute"/>
            <person name="Kjaerbolling I."/>
            <person name="Vesth T."/>
            <person name="Frisvad J.C."/>
            <person name="Nybo J.L."/>
            <person name="Theobald S."/>
            <person name="Kildgaard S."/>
            <person name="Isbrandt T."/>
            <person name="Kuo A."/>
            <person name="Sato A."/>
            <person name="Lyhne E.K."/>
            <person name="Kogle M.E."/>
            <person name="Wiebenga A."/>
            <person name="Kun R.S."/>
            <person name="Lubbers R.J."/>
            <person name="Makela M.R."/>
            <person name="Barry K."/>
            <person name="Chovatia M."/>
            <person name="Clum A."/>
            <person name="Daum C."/>
            <person name="Haridas S."/>
            <person name="He G."/>
            <person name="LaButti K."/>
            <person name="Lipzen A."/>
            <person name="Mondo S."/>
            <person name="Riley R."/>
            <person name="Salamov A."/>
            <person name="Simmons B.A."/>
            <person name="Magnuson J.K."/>
            <person name="Henrissat B."/>
            <person name="Mortensen U.H."/>
            <person name="Larsen T.O."/>
            <person name="Devries R.P."/>
            <person name="Grigoriev I.V."/>
            <person name="Machida M."/>
            <person name="Baker S.E."/>
            <person name="Andersen M.R."/>
        </authorList>
    </citation>
    <scope>NUCLEOTIDE SEQUENCE [LARGE SCALE GENOMIC DNA]</scope>
    <source>
        <strain evidence="8 9">IBT 18842</strain>
    </source>
</reference>
<comment type="subcellular location">
    <subcellularLocation>
        <location evidence="1">Membrane</location>
        <topology evidence="1">Multi-pass membrane protein</topology>
    </subcellularLocation>
</comment>
<evidence type="ECO:0000259" key="7">
    <source>
        <dbReference type="PROSITE" id="PS50850"/>
    </source>
</evidence>
<evidence type="ECO:0000256" key="2">
    <source>
        <dbReference type="ARBA" id="ARBA00010992"/>
    </source>
</evidence>
<keyword evidence="4 6" id="KW-1133">Transmembrane helix</keyword>
<dbReference type="PANTHER" id="PTHR48022">
    <property type="entry name" value="PLASTIDIC GLUCOSE TRANSPORTER 4"/>
    <property type="match status" value="1"/>
</dbReference>
<dbReference type="InterPro" id="IPR020846">
    <property type="entry name" value="MFS_dom"/>
</dbReference>
<dbReference type="PANTHER" id="PTHR48022:SF41">
    <property type="entry name" value="MAJOR FACILITATOR SUPERFAMILY (MFS) PROFILE DOMAIN-CONTAINING PROTEIN"/>
    <property type="match status" value="1"/>
</dbReference>
<dbReference type="SUPFAM" id="SSF103473">
    <property type="entry name" value="MFS general substrate transporter"/>
    <property type="match status" value="1"/>
</dbReference>
<accession>A0A5N6U2D7</accession>
<dbReference type="InterPro" id="IPR005828">
    <property type="entry name" value="MFS_sugar_transport-like"/>
</dbReference>
<keyword evidence="3 6" id="KW-0812">Transmembrane</keyword>
<feature type="transmembrane region" description="Helical" evidence="6">
    <location>
        <begin position="375"/>
        <end position="394"/>
    </location>
</feature>
<organism evidence="8 9">
    <name type="scientific">Aspergillus avenaceus</name>
    <dbReference type="NCBI Taxonomy" id="36643"/>
    <lineage>
        <taxon>Eukaryota</taxon>
        <taxon>Fungi</taxon>
        <taxon>Dikarya</taxon>
        <taxon>Ascomycota</taxon>
        <taxon>Pezizomycotina</taxon>
        <taxon>Eurotiomycetes</taxon>
        <taxon>Eurotiomycetidae</taxon>
        <taxon>Eurotiales</taxon>
        <taxon>Aspergillaceae</taxon>
        <taxon>Aspergillus</taxon>
        <taxon>Aspergillus subgen. Circumdati</taxon>
    </lineage>
</organism>
<comment type="similarity">
    <text evidence="2">Belongs to the major facilitator superfamily. Sugar transporter (TC 2.A.1.1) family.</text>
</comment>